<protein>
    <submittedName>
        <fullName evidence="2">Uncharacterized protein</fullName>
    </submittedName>
</protein>
<accession>A0A382T3E9</accession>
<keyword evidence="1" id="KW-1133">Transmembrane helix</keyword>
<evidence type="ECO:0000313" key="2">
    <source>
        <dbReference type="EMBL" id="SVD16332.1"/>
    </source>
</evidence>
<name>A0A382T3E9_9ZZZZ</name>
<dbReference type="EMBL" id="UINC01133412">
    <property type="protein sequence ID" value="SVD16332.1"/>
    <property type="molecule type" value="Genomic_DNA"/>
</dbReference>
<organism evidence="2">
    <name type="scientific">marine metagenome</name>
    <dbReference type="NCBI Taxonomy" id="408172"/>
    <lineage>
        <taxon>unclassified sequences</taxon>
        <taxon>metagenomes</taxon>
        <taxon>ecological metagenomes</taxon>
    </lineage>
</organism>
<feature type="non-terminal residue" evidence="2">
    <location>
        <position position="1"/>
    </location>
</feature>
<dbReference type="AlphaFoldDB" id="A0A382T3E9"/>
<keyword evidence="1" id="KW-0812">Transmembrane</keyword>
<reference evidence="2" key="1">
    <citation type="submission" date="2018-05" db="EMBL/GenBank/DDBJ databases">
        <authorList>
            <person name="Lanie J.A."/>
            <person name="Ng W.-L."/>
            <person name="Kazmierczak K.M."/>
            <person name="Andrzejewski T.M."/>
            <person name="Davidsen T.M."/>
            <person name="Wayne K.J."/>
            <person name="Tettelin H."/>
            <person name="Glass J.I."/>
            <person name="Rusch D."/>
            <person name="Podicherti R."/>
            <person name="Tsui H.-C.T."/>
            <person name="Winkler M.E."/>
        </authorList>
    </citation>
    <scope>NUCLEOTIDE SEQUENCE</scope>
</reference>
<feature type="transmembrane region" description="Helical" evidence="1">
    <location>
        <begin position="32"/>
        <end position="51"/>
    </location>
</feature>
<proteinExistence type="predicted"/>
<keyword evidence="1" id="KW-0472">Membrane</keyword>
<feature type="non-terminal residue" evidence="2">
    <location>
        <position position="52"/>
    </location>
</feature>
<evidence type="ECO:0000256" key="1">
    <source>
        <dbReference type="SAM" id="Phobius"/>
    </source>
</evidence>
<sequence length="52" mass="5638">VTRVKLTCLSICLLFGTTPFLTNDTTRILGLPFWSVCILAACLLYATAIAAF</sequence>
<gene>
    <name evidence="2" type="ORF">METZ01_LOCUS369186</name>
</gene>